<reference evidence="2 3" key="1">
    <citation type="submission" date="2020-12" db="EMBL/GenBank/DDBJ databases">
        <title>Metabolic potential, ecology and presence of endohyphal bacteria is reflected in genomic diversity of Mucoromycotina.</title>
        <authorList>
            <person name="Muszewska A."/>
            <person name="Okrasinska A."/>
            <person name="Steczkiewicz K."/>
            <person name="Drgas O."/>
            <person name="Orlowska M."/>
            <person name="Perlinska-Lenart U."/>
            <person name="Aleksandrzak-Piekarczyk T."/>
            <person name="Szatraj K."/>
            <person name="Zielenkiewicz U."/>
            <person name="Pilsyk S."/>
            <person name="Malc E."/>
            <person name="Mieczkowski P."/>
            <person name="Kruszewska J.S."/>
            <person name="Biernat P."/>
            <person name="Pawlowska J."/>
        </authorList>
    </citation>
    <scope>NUCLEOTIDE SEQUENCE [LARGE SCALE GENOMIC DNA]</scope>
    <source>
        <strain evidence="2 3">CBS 142.35</strain>
    </source>
</reference>
<comment type="caution">
    <text evidence="2">The sequence shown here is derived from an EMBL/GenBank/DDBJ whole genome shotgun (WGS) entry which is preliminary data.</text>
</comment>
<feature type="region of interest" description="Disordered" evidence="1">
    <location>
        <begin position="823"/>
        <end position="843"/>
    </location>
</feature>
<evidence type="ECO:0000313" key="2">
    <source>
        <dbReference type="EMBL" id="KAG2217346.1"/>
    </source>
</evidence>
<feature type="compositionally biased region" description="Acidic residues" evidence="1">
    <location>
        <begin position="21"/>
        <end position="46"/>
    </location>
</feature>
<keyword evidence="3" id="KW-1185">Reference proteome</keyword>
<feature type="region of interest" description="Disordered" evidence="1">
    <location>
        <begin position="863"/>
        <end position="903"/>
    </location>
</feature>
<feature type="region of interest" description="Disordered" evidence="1">
    <location>
        <begin position="71"/>
        <end position="96"/>
    </location>
</feature>
<gene>
    <name evidence="2" type="ORF">INT45_010278</name>
</gene>
<organism evidence="2 3">
    <name type="scientific">Circinella minor</name>
    <dbReference type="NCBI Taxonomy" id="1195481"/>
    <lineage>
        <taxon>Eukaryota</taxon>
        <taxon>Fungi</taxon>
        <taxon>Fungi incertae sedis</taxon>
        <taxon>Mucoromycota</taxon>
        <taxon>Mucoromycotina</taxon>
        <taxon>Mucoromycetes</taxon>
        <taxon>Mucorales</taxon>
        <taxon>Lichtheimiaceae</taxon>
        <taxon>Circinella</taxon>
    </lineage>
</organism>
<dbReference type="AlphaFoldDB" id="A0A8H7RUC9"/>
<evidence type="ECO:0000256" key="1">
    <source>
        <dbReference type="SAM" id="MobiDB-lite"/>
    </source>
</evidence>
<evidence type="ECO:0000313" key="3">
    <source>
        <dbReference type="Proteomes" id="UP000646827"/>
    </source>
</evidence>
<dbReference type="Pfam" id="PF02992">
    <property type="entry name" value="Transposase_21"/>
    <property type="match status" value="1"/>
</dbReference>
<sequence length="903" mass="102523">MQARPTENMFDTRSPRSDYVYQDDDYCDDDYEDVEQSQEQDNEANEDQNIDQEMFDDQNLSSNTINDAEYLSDSTQESSVLSSTTNNGDNVSSTSPINITISSYEQVDFTTRKSVEFYAKAKEQGIGRNNIDWLIEWINDLIQDPSFERRPLLSQHRSRNIITSTCSVQPVQYDVCKDGCYLFFDDKKTKCPSCNKPRFKEGTQTSQATTQILPISHQLASYFQSAALRDLLEYRWRRVDGGSTLKDVFDGAAYREMRSRLFQQPLDIGISIFHDGFNIFKRKSYTITVVMAMLLNLPPEERFKKENLLLLATIPGPGKPKMIDSFLRPIREELKVLQEDGMRITTDDGVFNSRVQLIFTGGDIPALGDLVGNSHMSYYGCRICVVKGVRGDKGGIYFPTSDIAAQSRTPSSFRKGSEVSITIIILYRNRGLTKKQPLAKLKSFHGPYFFSIDEMHLLGNNIGHQVWNMICGKYGKKAPIALKKKYRSAISKGMASACSTIPNTFEGTFINLETQAGYARAVDWIAFMRYILPTLVIEQIDKQQQEAKPDYKKDSNAIKDAKKALIALSKIYCLALQKEINVNEIGMMERQQSTYTDQQSEPSMTDPVSQASSTTSFTILIDDEPGTTVMLDQLDTSTLDEFDDLSLRSLLLDFYSRHSIHHNNHIANAIHTSKNLTIRGHIFSVSTRQNAKKLNFAKITLPFDLRARRGQRSTENLCWGETFGTILLLFTHEHNEKTRALCLVRLELDTAPSVGSGIPCGNRQRQRLYWTFSAARQSRPQNTINQYLNREQEFKRWCIKKNVNAIPDDGKLHFFFKTEDDANQHHSNEHGSNGGTNVNDDLNDLPQVDAVYQVMNMMDEIDEERDGLSSVTLTTTTTNNSSPPPINSINTKSPITQQFDEYA</sequence>
<proteinExistence type="predicted"/>
<dbReference type="OrthoDB" id="2289822at2759"/>
<feature type="region of interest" description="Disordered" evidence="1">
    <location>
        <begin position="1"/>
        <end position="46"/>
    </location>
</feature>
<name>A0A8H7RUC9_9FUNG</name>
<feature type="compositionally biased region" description="Low complexity" evidence="1">
    <location>
        <begin position="874"/>
        <end position="895"/>
    </location>
</feature>
<accession>A0A8H7RUC9</accession>
<protein>
    <submittedName>
        <fullName evidence="2">Uncharacterized protein</fullName>
    </submittedName>
</protein>
<feature type="compositionally biased region" description="Polar residues" evidence="1">
    <location>
        <begin position="71"/>
        <end position="91"/>
    </location>
</feature>
<dbReference type="EMBL" id="JAEPRB010000305">
    <property type="protein sequence ID" value="KAG2217346.1"/>
    <property type="molecule type" value="Genomic_DNA"/>
</dbReference>
<dbReference type="InterPro" id="IPR004242">
    <property type="entry name" value="Transposase_21"/>
</dbReference>
<dbReference type="Proteomes" id="UP000646827">
    <property type="component" value="Unassembled WGS sequence"/>
</dbReference>